<comment type="caution">
    <text evidence="1">The sequence shown here is derived from an EMBL/GenBank/DDBJ whole genome shotgun (WGS) entry which is preliminary data.</text>
</comment>
<proteinExistence type="predicted"/>
<keyword evidence="2" id="KW-1185">Reference proteome</keyword>
<gene>
    <name evidence="1" type="ORF">M9H77_08839</name>
</gene>
<evidence type="ECO:0000313" key="1">
    <source>
        <dbReference type="EMBL" id="KAI5677889.1"/>
    </source>
</evidence>
<protein>
    <submittedName>
        <fullName evidence="1">Uncharacterized protein</fullName>
    </submittedName>
</protein>
<reference evidence="2" key="1">
    <citation type="journal article" date="2023" name="Nat. Plants">
        <title>Single-cell RNA sequencing provides a high-resolution roadmap for understanding the multicellular compartmentation of specialized metabolism.</title>
        <authorList>
            <person name="Sun S."/>
            <person name="Shen X."/>
            <person name="Li Y."/>
            <person name="Li Y."/>
            <person name="Wang S."/>
            <person name="Li R."/>
            <person name="Zhang H."/>
            <person name="Shen G."/>
            <person name="Guo B."/>
            <person name="Wei J."/>
            <person name="Xu J."/>
            <person name="St-Pierre B."/>
            <person name="Chen S."/>
            <person name="Sun C."/>
        </authorList>
    </citation>
    <scope>NUCLEOTIDE SEQUENCE [LARGE SCALE GENOMIC DNA]</scope>
</reference>
<organism evidence="1 2">
    <name type="scientific">Catharanthus roseus</name>
    <name type="common">Madagascar periwinkle</name>
    <name type="synonym">Vinca rosea</name>
    <dbReference type="NCBI Taxonomy" id="4058"/>
    <lineage>
        <taxon>Eukaryota</taxon>
        <taxon>Viridiplantae</taxon>
        <taxon>Streptophyta</taxon>
        <taxon>Embryophyta</taxon>
        <taxon>Tracheophyta</taxon>
        <taxon>Spermatophyta</taxon>
        <taxon>Magnoliopsida</taxon>
        <taxon>eudicotyledons</taxon>
        <taxon>Gunneridae</taxon>
        <taxon>Pentapetalae</taxon>
        <taxon>asterids</taxon>
        <taxon>lamiids</taxon>
        <taxon>Gentianales</taxon>
        <taxon>Apocynaceae</taxon>
        <taxon>Rauvolfioideae</taxon>
        <taxon>Vinceae</taxon>
        <taxon>Catharanthinae</taxon>
        <taxon>Catharanthus</taxon>
    </lineage>
</organism>
<evidence type="ECO:0000313" key="2">
    <source>
        <dbReference type="Proteomes" id="UP001060085"/>
    </source>
</evidence>
<name>A0ACC0BZ52_CATRO</name>
<dbReference type="Proteomes" id="UP001060085">
    <property type="component" value="Linkage Group LG02"/>
</dbReference>
<accession>A0ACC0BZ52</accession>
<sequence length="149" mass="17155">MGLKGKMIGQTDIKAGGDVFHDIIKMRPHELTKMSPNKVKAFTLLEGELGKVGSKICWHYTHDGKDSVGKEIIEDIDEEKQSVRFKLIEGDLMEIYKSMYITYHVDTNGPDNLVTWTLEYEKFKEEYPHPGTLLNFFLHMVEDIEGHHS</sequence>
<dbReference type="EMBL" id="CM044702">
    <property type="protein sequence ID" value="KAI5677889.1"/>
    <property type="molecule type" value="Genomic_DNA"/>
</dbReference>